<protein>
    <submittedName>
        <fullName evidence="1">Uncharacterized protein</fullName>
    </submittedName>
</protein>
<sequence>MWTYRMGTTIPETFSQELMTPKAKMWMKFICSRIWLMIELSEIIQFKRS</sequence>
<dbReference type="Proteomes" id="UP000593577">
    <property type="component" value="Unassembled WGS sequence"/>
</dbReference>
<name>A0A7J8YA69_GOSAI</name>
<evidence type="ECO:0000313" key="1">
    <source>
        <dbReference type="EMBL" id="MBA0696463.1"/>
    </source>
</evidence>
<gene>
    <name evidence="1" type="ORF">Goari_003013</name>
</gene>
<proteinExistence type="predicted"/>
<organism evidence="1 2">
    <name type="scientific">Gossypium aridum</name>
    <name type="common">American cotton</name>
    <name type="synonym">Erioxylum aridum</name>
    <dbReference type="NCBI Taxonomy" id="34290"/>
    <lineage>
        <taxon>Eukaryota</taxon>
        <taxon>Viridiplantae</taxon>
        <taxon>Streptophyta</taxon>
        <taxon>Embryophyta</taxon>
        <taxon>Tracheophyta</taxon>
        <taxon>Spermatophyta</taxon>
        <taxon>Magnoliopsida</taxon>
        <taxon>eudicotyledons</taxon>
        <taxon>Gunneridae</taxon>
        <taxon>Pentapetalae</taxon>
        <taxon>rosids</taxon>
        <taxon>malvids</taxon>
        <taxon>Malvales</taxon>
        <taxon>Malvaceae</taxon>
        <taxon>Malvoideae</taxon>
        <taxon>Gossypium</taxon>
    </lineage>
</organism>
<keyword evidence="2" id="KW-1185">Reference proteome</keyword>
<evidence type="ECO:0000313" key="2">
    <source>
        <dbReference type="Proteomes" id="UP000593577"/>
    </source>
</evidence>
<dbReference type="AlphaFoldDB" id="A0A7J8YA69"/>
<comment type="caution">
    <text evidence="1">The sequence shown here is derived from an EMBL/GenBank/DDBJ whole genome shotgun (WGS) entry which is preliminary data.</text>
</comment>
<reference evidence="1 2" key="1">
    <citation type="journal article" date="2019" name="Genome Biol. Evol.">
        <title>Insights into the evolution of the New World diploid cottons (Gossypium, subgenus Houzingenia) based on genome sequencing.</title>
        <authorList>
            <person name="Grover C.E."/>
            <person name="Arick M.A. 2nd"/>
            <person name="Thrash A."/>
            <person name="Conover J.L."/>
            <person name="Sanders W.S."/>
            <person name="Peterson D.G."/>
            <person name="Frelichowski J.E."/>
            <person name="Scheffler J.A."/>
            <person name="Scheffler B.E."/>
            <person name="Wendel J.F."/>
        </authorList>
    </citation>
    <scope>NUCLEOTIDE SEQUENCE [LARGE SCALE GENOMIC DNA]</scope>
    <source>
        <strain evidence="1">185</strain>
        <tissue evidence="1">Leaf</tissue>
    </source>
</reference>
<dbReference type="EMBL" id="JABFAA010000011">
    <property type="protein sequence ID" value="MBA0696463.1"/>
    <property type="molecule type" value="Genomic_DNA"/>
</dbReference>
<accession>A0A7J8YA69</accession>